<dbReference type="Gene3D" id="1.20.890.100">
    <property type="match status" value="1"/>
</dbReference>
<dbReference type="STRING" id="237682.SAMN05421676_10318"/>
<feature type="domain" description="PRD" evidence="2">
    <location>
        <begin position="66"/>
        <end position="171"/>
    </location>
</feature>
<reference evidence="4" key="1">
    <citation type="submission" date="2016-10" db="EMBL/GenBank/DDBJ databases">
        <authorList>
            <person name="Varghese N."/>
            <person name="Submissions S."/>
        </authorList>
    </citation>
    <scope>NUCLEOTIDE SEQUENCE [LARGE SCALE GENOMIC DNA]</scope>
    <source>
        <strain evidence="4">CGMCC 1.3566</strain>
    </source>
</reference>
<dbReference type="GO" id="GO:0006355">
    <property type="term" value="P:regulation of DNA-templated transcription"/>
    <property type="evidence" value="ECO:0007669"/>
    <property type="project" value="InterPro"/>
</dbReference>
<dbReference type="AlphaFoldDB" id="A0A1I0C596"/>
<dbReference type="OrthoDB" id="9813552at2"/>
<dbReference type="Gene3D" id="2.30.24.10">
    <property type="entry name" value="CAT RNA-binding domain"/>
    <property type="match status" value="1"/>
</dbReference>
<sequence length="275" mass="31928">MPKIKKALNNNVIIASNSTNKEVIYIGKGIGFNKKRGDVINPESAEKVFLLESQAEQEKYKQLLPFLNEDFITFMHDVLTYIEKEMGPIINEHIHTGLTDHIAFAIKRAKEGIFIKNPFLVETQALYQQEYRIAKEIVNMIKEYSGIELPTGEIGLIALHIHSSVTNRTIQEVNKYSELVYQVISMIETGLDITLERDNIQYFRLVQHIRHAIDRMNQKHTENQITLAKVLKQEYPLCYNLAWKIVKVIQKHLQKSVDESEVVYLTIHLQRLIKD</sequence>
<evidence type="ECO:0000256" key="1">
    <source>
        <dbReference type="ARBA" id="ARBA00022737"/>
    </source>
</evidence>
<dbReference type="GO" id="GO:0003723">
    <property type="term" value="F:RNA binding"/>
    <property type="evidence" value="ECO:0007669"/>
    <property type="project" value="InterPro"/>
</dbReference>
<organism evidence="3 4">
    <name type="scientific">Salinibacillus kushneri</name>
    <dbReference type="NCBI Taxonomy" id="237682"/>
    <lineage>
        <taxon>Bacteria</taxon>
        <taxon>Bacillati</taxon>
        <taxon>Bacillota</taxon>
        <taxon>Bacilli</taxon>
        <taxon>Bacillales</taxon>
        <taxon>Bacillaceae</taxon>
        <taxon>Salinibacillus</taxon>
    </lineage>
</organism>
<dbReference type="SUPFAM" id="SSF63520">
    <property type="entry name" value="PTS-regulatory domain, PRD"/>
    <property type="match status" value="2"/>
</dbReference>
<dbReference type="PANTHER" id="PTHR30185">
    <property type="entry name" value="CRYPTIC BETA-GLUCOSIDE BGL OPERON ANTITERMINATOR"/>
    <property type="match status" value="1"/>
</dbReference>
<name>A0A1I0C596_9BACI</name>
<evidence type="ECO:0000313" key="3">
    <source>
        <dbReference type="EMBL" id="SET13915.1"/>
    </source>
</evidence>
<dbReference type="InterPro" id="IPR050661">
    <property type="entry name" value="BglG_antiterminators"/>
</dbReference>
<gene>
    <name evidence="3" type="ORF">SAMN05421676_10318</name>
</gene>
<dbReference type="Gene3D" id="1.10.1790.10">
    <property type="entry name" value="PRD domain"/>
    <property type="match status" value="1"/>
</dbReference>
<dbReference type="NCBIfam" id="NF047357">
    <property type="entry name" value="antiterm_GlcT"/>
    <property type="match status" value="1"/>
</dbReference>
<dbReference type="PANTHER" id="PTHR30185:SF16">
    <property type="entry name" value="PROTEIN GLCT"/>
    <property type="match status" value="1"/>
</dbReference>
<protein>
    <submittedName>
        <fullName evidence="3">Transcriptional antiterminator</fullName>
    </submittedName>
</protein>
<feature type="domain" description="PRD" evidence="2">
    <location>
        <begin position="172"/>
        <end position="275"/>
    </location>
</feature>
<dbReference type="Proteomes" id="UP000199095">
    <property type="component" value="Unassembled WGS sequence"/>
</dbReference>
<dbReference type="InterPro" id="IPR004341">
    <property type="entry name" value="CAT_RNA-bd_dom"/>
</dbReference>
<dbReference type="PROSITE" id="PS51372">
    <property type="entry name" value="PRD_2"/>
    <property type="match status" value="2"/>
</dbReference>
<dbReference type="Gene3D" id="1.20.58.1950">
    <property type="match status" value="1"/>
</dbReference>
<dbReference type="Pfam" id="PF00874">
    <property type="entry name" value="PRD"/>
    <property type="match status" value="2"/>
</dbReference>
<dbReference type="SMART" id="SM01061">
    <property type="entry name" value="CAT_RBD"/>
    <property type="match status" value="1"/>
</dbReference>
<dbReference type="Pfam" id="PF03123">
    <property type="entry name" value="CAT_RBD"/>
    <property type="match status" value="1"/>
</dbReference>
<dbReference type="SUPFAM" id="SSF50151">
    <property type="entry name" value="SacY-like RNA-binding domain"/>
    <property type="match status" value="1"/>
</dbReference>
<keyword evidence="1" id="KW-0677">Repeat</keyword>
<dbReference type="RefSeq" id="WP_093132560.1">
    <property type="nucleotide sequence ID" value="NZ_FOHJ01000003.1"/>
</dbReference>
<accession>A0A1I0C596</accession>
<keyword evidence="4" id="KW-1185">Reference proteome</keyword>
<dbReference type="EMBL" id="FOHJ01000003">
    <property type="protein sequence ID" value="SET13915.1"/>
    <property type="molecule type" value="Genomic_DNA"/>
</dbReference>
<proteinExistence type="predicted"/>
<dbReference type="InterPro" id="IPR011608">
    <property type="entry name" value="PRD"/>
</dbReference>
<dbReference type="InterPro" id="IPR036634">
    <property type="entry name" value="PRD_sf"/>
</dbReference>
<dbReference type="InterPro" id="IPR036650">
    <property type="entry name" value="CAT_RNA-bd_dom_sf"/>
</dbReference>
<evidence type="ECO:0000313" key="4">
    <source>
        <dbReference type="Proteomes" id="UP000199095"/>
    </source>
</evidence>
<evidence type="ECO:0000259" key="2">
    <source>
        <dbReference type="PROSITE" id="PS51372"/>
    </source>
</evidence>